<keyword evidence="1 7" id="KW-0812">Transmembrane</keyword>
<name>S9VWL6_SCHCR</name>
<evidence type="ECO:0000256" key="7">
    <source>
        <dbReference type="SAM" id="Phobius"/>
    </source>
</evidence>
<feature type="region of interest" description="Disordered" evidence="6">
    <location>
        <begin position="229"/>
        <end position="278"/>
    </location>
</feature>
<dbReference type="GeneID" id="25034800"/>
<dbReference type="Pfam" id="PF00226">
    <property type="entry name" value="DnaJ"/>
    <property type="match status" value="1"/>
</dbReference>
<gene>
    <name evidence="9" type="ORF">SPOG_00468</name>
</gene>
<dbReference type="Proteomes" id="UP000015464">
    <property type="component" value="Unassembled WGS sequence"/>
</dbReference>
<evidence type="ECO:0000256" key="3">
    <source>
        <dbReference type="ARBA" id="ARBA00022989"/>
    </source>
</evidence>
<keyword evidence="4 7" id="KW-0472">Membrane</keyword>
<dbReference type="InterPro" id="IPR052606">
    <property type="entry name" value="DnaJ_domain_protein"/>
</dbReference>
<keyword evidence="2" id="KW-0732">Signal</keyword>
<feature type="transmembrane region" description="Helical" evidence="7">
    <location>
        <begin position="100"/>
        <end position="121"/>
    </location>
</feature>
<comment type="subcellular location">
    <subcellularLocation>
        <location evidence="5">Endomembrane system</location>
        <topology evidence="5">Single-pass membrane protein</topology>
    </subcellularLocation>
</comment>
<dbReference type="SUPFAM" id="SSF46565">
    <property type="entry name" value="Chaperone J-domain"/>
    <property type="match status" value="1"/>
</dbReference>
<accession>S9VWL6</accession>
<dbReference type="InterPro" id="IPR036869">
    <property type="entry name" value="J_dom_sf"/>
</dbReference>
<dbReference type="eggNOG" id="KOG0724">
    <property type="taxonomic scope" value="Eukaryota"/>
</dbReference>
<sequence>MINRYFLLFLFVGEKITFYELLGVSSKASIKEINRAYRKKSILYHPDKNPSTKELYTLLGLIVNILRNSDTRKRYDHFLKSGFPRWKGTAYLYSRYRPGLGTVLILLAVFITFAHLMMRLLSVKRQKKIMQDHIDVARQYEQHSNAAKGTKRLVTVPEGKRIYTVDSFTGQVCILDPSSNVEYLVSPSAVPDVRFSDTLLYRIPKFFLQTFILRWFTKNDDVQDAGVNFSNEEEEKSESKERLPEQQTKPAEGTAKAGKRRVKRRSNRVPLRKNDQNT</sequence>
<dbReference type="HOGENOM" id="CLU_037236_2_0_1"/>
<evidence type="ECO:0000256" key="4">
    <source>
        <dbReference type="ARBA" id="ARBA00023136"/>
    </source>
</evidence>
<evidence type="ECO:0000256" key="5">
    <source>
        <dbReference type="ARBA" id="ARBA00037847"/>
    </source>
</evidence>
<keyword evidence="3 7" id="KW-1133">Transmembrane helix</keyword>
<feature type="compositionally biased region" description="Basic residues" evidence="6">
    <location>
        <begin position="257"/>
        <end position="271"/>
    </location>
</feature>
<organism evidence="9 10">
    <name type="scientific">Schizosaccharomyces cryophilus (strain OY26 / ATCC MYA-4695 / CBS 11777 / NBRC 106824 / NRRL Y48691)</name>
    <name type="common">Fission yeast</name>
    <dbReference type="NCBI Taxonomy" id="653667"/>
    <lineage>
        <taxon>Eukaryota</taxon>
        <taxon>Fungi</taxon>
        <taxon>Dikarya</taxon>
        <taxon>Ascomycota</taxon>
        <taxon>Taphrinomycotina</taxon>
        <taxon>Schizosaccharomycetes</taxon>
        <taxon>Schizosaccharomycetales</taxon>
        <taxon>Schizosaccharomycetaceae</taxon>
        <taxon>Schizosaccharomyces</taxon>
    </lineage>
</organism>
<evidence type="ECO:0000313" key="9">
    <source>
        <dbReference type="EMBL" id="EPY52048.1"/>
    </source>
</evidence>
<dbReference type="PANTHER" id="PTHR44653:SF2">
    <property type="entry name" value="DNAJ HOMOLOG SUBFAMILY C MEMBER 1"/>
    <property type="match status" value="1"/>
</dbReference>
<evidence type="ECO:0000256" key="1">
    <source>
        <dbReference type="ARBA" id="ARBA00022692"/>
    </source>
</evidence>
<evidence type="ECO:0000313" key="10">
    <source>
        <dbReference type="Proteomes" id="UP000015464"/>
    </source>
</evidence>
<evidence type="ECO:0000256" key="6">
    <source>
        <dbReference type="SAM" id="MobiDB-lite"/>
    </source>
</evidence>
<reference evidence="9 10" key="1">
    <citation type="journal article" date="2011" name="Science">
        <title>Comparative functional genomics of the fission yeasts.</title>
        <authorList>
            <person name="Rhind N."/>
            <person name="Chen Z."/>
            <person name="Yassour M."/>
            <person name="Thompson D.A."/>
            <person name="Haas B.J."/>
            <person name="Habib N."/>
            <person name="Wapinski I."/>
            <person name="Roy S."/>
            <person name="Lin M.F."/>
            <person name="Heiman D.I."/>
            <person name="Young S.K."/>
            <person name="Furuya K."/>
            <person name="Guo Y."/>
            <person name="Pidoux A."/>
            <person name="Chen H.M."/>
            <person name="Robbertse B."/>
            <person name="Goldberg J.M."/>
            <person name="Aoki K."/>
            <person name="Bayne E.H."/>
            <person name="Berlin A.M."/>
            <person name="Desjardins C.A."/>
            <person name="Dobbs E."/>
            <person name="Dukaj L."/>
            <person name="Fan L."/>
            <person name="FitzGerald M.G."/>
            <person name="French C."/>
            <person name="Gujja S."/>
            <person name="Hansen K."/>
            <person name="Keifenheim D."/>
            <person name="Levin J.Z."/>
            <person name="Mosher R.A."/>
            <person name="Mueller C.A."/>
            <person name="Pfiffner J."/>
            <person name="Priest M."/>
            <person name="Russ C."/>
            <person name="Smialowska A."/>
            <person name="Swoboda P."/>
            <person name="Sykes S.M."/>
            <person name="Vaughn M."/>
            <person name="Vengrova S."/>
            <person name="Yoder R."/>
            <person name="Zeng Q."/>
            <person name="Allshire R."/>
            <person name="Baulcombe D."/>
            <person name="Birren B.W."/>
            <person name="Brown W."/>
            <person name="Ekwall K."/>
            <person name="Kellis M."/>
            <person name="Leatherwood J."/>
            <person name="Levin H."/>
            <person name="Margalit H."/>
            <person name="Martienssen R."/>
            <person name="Nieduszynski C.A."/>
            <person name="Spatafora J.W."/>
            <person name="Friedman N."/>
            <person name="Dalgaard J.Z."/>
            <person name="Baumann P."/>
            <person name="Niki H."/>
            <person name="Regev A."/>
            <person name="Nusbaum C."/>
        </authorList>
    </citation>
    <scope>NUCLEOTIDE SEQUENCE [LARGE SCALE GENOMIC DNA]</scope>
    <source>
        <strain evidence="10">OY26 / ATCC MYA-4695 / CBS 11777 / NBRC 106824 / NRRL Y48691</strain>
    </source>
</reference>
<keyword evidence="10" id="KW-1185">Reference proteome</keyword>
<evidence type="ECO:0000256" key="2">
    <source>
        <dbReference type="ARBA" id="ARBA00022729"/>
    </source>
</evidence>
<dbReference type="PRINTS" id="PR00625">
    <property type="entry name" value="JDOMAIN"/>
</dbReference>
<evidence type="ECO:0000259" key="8">
    <source>
        <dbReference type="PROSITE" id="PS50076"/>
    </source>
</evidence>
<dbReference type="RefSeq" id="XP_013023431.1">
    <property type="nucleotide sequence ID" value="XM_013167977.1"/>
</dbReference>
<dbReference type="OMA" id="WKGTAYL"/>
<dbReference type="OrthoDB" id="413400at2759"/>
<dbReference type="AlphaFoldDB" id="S9VWL6"/>
<dbReference type="STRING" id="653667.S9VWL6"/>
<dbReference type="SMART" id="SM00271">
    <property type="entry name" value="DnaJ"/>
    <property type="match status" value="1"/>
</dbReference>
<dbReference type="EMBL" id="KE546990">
    <property type="protein sequence ID" value="EPY52048.1"/>
    <property type="molecule type" value="Genomic_DNA"/>
</dbReference>
<protein>
    <submittedName>
        <fullName evidence="9">DNAJ domain-containing protein Erj5</fullName>
    </submittedName>
</protein>
<dbReference type="Gene3D" id="1.10.287.110">
    <property type="entry name" value="DnaJ domain"/>
    <property type="match status" value="1"/>
</dbReference>
<dbReference type="PANTHER" id="PTHR44653">
    <property type="entry name" value="DNAJ HOMOLOG SUBFAMILY C MEMBER 1"/>
    <property type="match status" value="1"/>
</dbReference>
<dbReference type="PROSITE" id="PS50076">
    <property type="entry name" value="DNAJ_2"/>
    <property type="match status" value="1"/>
</dbReference>
<dbReference type="CDD" id="cd06257">
    <property type="entry name" value="DnaJ"/>
    <property type="match status" value="1"/>
</dbReference>
<dbReference type="GO" id="GO:0012505">
    <property type="term" value="C:endomembrane system"/>
    <property type="evidence" value="ECO:0007669"/>
    <property type="project" value="UniProtKB-SubCell"/>
</dbReference>
<feature type="domain" description="J" evidence="8">
    <location>
        <begin position="17"/>
        <end position="79"/>
    </location>
</feature>
<dbReference type="InterPro" id="IPR001623">
    <property type="entry name" value="DnaJ_domain"/>
</dbReference>
<proteinExistence type="predicted"/>